<dbReference type="GO" id="GO:0004519">
    <property type="term" value="F:endonuclease activity"/>
    <property type="evidence" value="ECO:0007669"/>
    <property type="project" value="UniProtKB-KW"/>
</dbReference>
<dbReference type="GO" id="GO:0016787">
    <property type="term" value="F:hydrolase activity"/>
    <property type="evidence" value="ECO:0007669"/>
    <property type="project" value="UniProtKB-KW"/>
</dbReference>
<evidence type="ECO:0000256" key="2">
    <source>
        <dbReference type="ARBA" id="ARBA00022759"/>
    </source>
</evidence>
<organism evidence="5 6">
    <name type="scientific">Salimicrobium flavidum</name>
    <dbReference type="NCBI Taxonomy" id="570947"/>
    <lineage>
        <taxon>Bacteria</taxon>
        <taxon>Bacillati</taxon>
        <taxon>Bacillota</taxon>
        <taxon>Bacilli</taxon>
        <taxon>Bacillales</taxon>
        <taxon>Bacillaceae</taxon>
        <taxon>Salimicrobium</taxon>
    </lineage>
</organism>
<evidence type="ECO:0000256" key="3">
    <source>
        <dbReference type="ARBA" id="ARBA00022801"/>
    </source>
</evidence>
<evidence type="ECO:0000313" key="5">
    <source>
        <dbReference type="EMBL" id="SIS59457.1"/>
    </source>
</evidence>
<accession>A0A1N7KCX5</accession>
<dbReference type="PANTHER" id="PTHR12302:SF3">
    <property type="entry name" value="SERINE_THREONINE-PROTEIN KINASE 31"/>
    <property type="match status" value="1"/>
</dbReference>
<sequence>MDGDTIKLVNGDSVRFLSIDSPESTGEYENDPMPYGEEASAFVKEHVPGGSLITIVFDGDKRDKYDRLLGYIELPDGRDLNKMLLEKGDAEIAYVYDDYERLGAYREAEEQAKQQNKGIWKLNG</sequence>
<dbReference type="InterPro" id="IPR016071">
    <property type="entry name" value="Staphylococal_nuclease_OB-fold"/>
</dbReference>
<dbReference type="Pfam" id="PF00565">
    <property type="entry name" value="SNase"/>
    <property type="match status" value="1"/>
</dbReference>
<dbReference type="EMBL" id="FTOC01000010">
    <property type="protein sequence ID" value="SIS59457.1"/>
    <property type="molecule type" value="Genomic_DNA"/>
</dbReference>
<dbReference type="OrthoDB" id="4376109at2"/>
<dbReference type="STRING" id="570947.SAMN05421687_11058"/>
<dbReference type="SMART" id="SM00318">
    <property type="entry name" value="SNc"/>
    <property type="match status" value="1"/>
</dbReference>
<keyword evidence="2" id="KW-0255">Endonuclease</keyword>
<proteinExistence type="predicted"/>
<dbReference type="PROSITE" id="PS50830">
    <property type="entry name" value="TNASE_3"/>
    <property type="match status" value="1"/>
</dbReference>
<dbReference type="PANTHER" id="PTHR12302">
    <property type="entry name" value="EBNA2 BINDING PROTEIN P100"/>
    <property type="match status" value="1"/>
</dbReference>
<dbReference type="AlphaFoldDB" id="A0A1N7KCX5"/>
<dbReference type="Proteomes" id="UP000187608">
    <property type="component" value="Unassembled WGS sequence"/>
</dbReference>
<evidence type="ECO:0000313" key="6">
    <source>
        <dbReference type="Proteomes" id="UP000187608"/>
    </source>
</evidence>
<dbReference type="SUPFAM" id="SSF50199">
    <property type="entry name" value="Staphylococcal nuclease"/>
    <property type="match status" value="1"/>
</dbReference>
<keyword evidence="6" id="KW-1185">Reference proteome</keyword>
<dbReference type="RefSeq" id="WP_076560226.1">
    <property type="nucleotide sequence ID" value="NZ_FTOC01000010.1"/>
</dbReference>
<gene>
    <name evidence="5" type="ORF">SAMN05421687_11058</name>
</gene>
<keyword evidence="1" id="KW-0540">Nuclease</keyword>
<evidence type="ECO:0000256" key="1">
    <source>
        <dbReference type="ARBA" id="ARBA00022722"/>
    </source>
</evidence>
<dbReference type="InterPro" id="IPR035437">
    <property type="entry name" value="SNase_OB-fold_sf"/>
</dbReference>
<evidence type="ECO:0000259" key="4">
    <source>
        <dbReference type="PROSITE" id="PS50830"/>
    </source>
</evidence>
<keyword evidence="3" id="KW-0378">Hydrolase</keyword>
<feature type="domain" description="TNase-like" evidence="4">
    <location>
        <begin position="1"/>
        <end position="122"/>
    </location>
</feature>
<dbReference type="Gene3D" id="2.40.50.90">
    <property type="match status" value="1"/>
</dbReference>
<name>A0A1N7KCX5_9BACI</name>
<reference evidence="6" key="1">
    <citation type="submission" date="2017-01" db="EMBL/GenBank/DDBJ databases">
        <authorList>
            <person name="Varghese N."/>
            <person name="Submissions S."/>
        </authorList>
    </citation>
    <scope>NUCLEOTIDE SEQUENCE [LARGE SCALE GENOMIC DNA]</scope>
    <source>
        <strain evidence="6">DSM 23127</strain>
    </source>
</reference>
<protein>
    <submittedName>
        <fullName evidence="5">Micrococcal nuclease</fullName>
    </submittedName>
</protein>